<name>A0A5J4UY53_9EUKA</name>
<evidence type="ECO:0000313" key="1">
    <source>
        <dbReference type="EMBL" id="KAA6375429.1"/>
    </source>
</evidence>
<sequence length="103" mass="11994">MVQDRWSKKDGLSVKQLNIEEIVISELHYEQVRCQLPFALLVPKHLTNDLSCFIAHRTAKRYYLKNIDVSFDVYVAVVLYSVHGRSFPSDSYCYITGQLQKKP</sequence>
<reference evidence="1 2" key="1">
    <citation type="submission" date="2019-03" db="EMBL/GenBank/DDBJ databases">
        <title>Single cell metagenomics reveals metabolic interactions within the superorganism composed of flagellate Streblomastix strix and complex community of Bacteroidetes bacteria on its surface.</title>
        <authorList>
            <person name="Treitli S.C."/>
            <person name="Kolisko M."/>
            <person name="Husnik F."/>
            <person name="Keeling P."/>
            <person name="Hampl V."/>
        </authorList>
    </citation>
    <scope>NUCLEOTIDE SEQUENCE [LARGE SCALE GENOMIC DNA]</scope>
    <source>
        <strain evidence="1">ST1C</strain>
    </source>
</reference>
<comment type="caution">
    <text evidence="1">The sequence shown here is derived from an EMBL/GenBank/DDBJ whole genome shotgun (WGS) entry which is preliminary data.</text>
</comment>
<gene>
    <name evidence="1" type="ORF">EZS28_029044</name>
</gene>
<dbReference type="AlphaFoldDB" id="A0A5J4UY53"/>
<dbReference type="EMBL" id="SNRW01011234">
    <property type="protein sequence ID" value="KAA6375429.1"/>
    <property type="molecule type" value="Genomic_DNA"/>
</dbReference>
<organism evidence="1 2">
    <name type="scientific">Streblomastix strix</name>
    <dbReference type="NCBI Taxonomy" id="222440"/>
    <lineage>
        <taxon>Eukaryota</taxon>
        <taxon>Metamonada</taxon>
        <taxon>Preaxostyla</taxon>
        <taxon>Oxymonadida</taxon>
        <taxon>Streblomastigidae</taxon>
        <taxon>Streblomastix</taxon>
    </lineage>
</organism>
<evidence type="ECO:0000313" key="2">
    <source>
        <dbReference type="Proteomes" id="UP000324800"/>
    </source>
</evidence>
<protein>
    <submittedName>
        <fullName evidence="1">Uncharacterized protein</fullName>
    </submittedName>
</protein>
<accession>A0A5J4UY53</accession>
<dbReference type="Proteomes" id="UP000324800">
    <property type="component" value="Unassembled WGS sequence"/>
</dbReference>
<proteinExistence type="predicted"/>